<keyword evidence="3" id="KW-1185">Reference proteome</keyword>
<gene>
    <name evidence="2" type="ORF">Ae201684_002835</name>
</gene>
<evidence type="ECO:0000313" key="2">
    <source>
        <dbReference type="EMBL" id="KAF0742167.1"/>
    </source>
</evidence>
<dbReference type="GO" id="GO:0008757">
    <property type="term" value="F:S-adenosylmethionine-dependent methyltransferase activity"/>
    <property type="evidence" value="ECO:0007669"/>
    <property type="project" value="InterPro"/>
</dbReference>
<evidence type="ECO:0000313" key="3">
    <source>
        <dbReference type="Proteomes" id="UP000481153"/>
    </source>
</evidence>
<sequence>MVVELNTWDPAQYNKAAGYVAREFGVDVLNLLKPQPGEAILDLGCGDGVLTAEIVAAGANVIGVDSSAEMVEHARSKFGLEAFVVDGQALTFEHKFDAVFSNAALHWMPDTNRIVQGVRRALKPGGRFVVECGGFGNLASIVTATQAVLARHGIDGRAKIPWTFRTVDEWKEALAAEGFQVIAISSIAKQPVLQDGVVGFLKTFGDNFFVDIPVDGREAVMREIEDLLSWSLRDSHGVWRGDYIRVRFEAVLPIS</sequence>
<dbReference type="InterPro" id="IPR029063">
    <property type="entry name" value="SAM-dependent_MTases_sf"/>
</dbReference>
<dbReference type="SUPFAM" id="SSF53335">
    <property type="entry name" value="S-adenosyl-L-methionine-dependent methyltransferases"/>
    <property type="match status" value="1"/>
</dbReference>
<dbReference type="Pfam" id="PF08241">
    <property type="entry name" value="Methyltransf_11"/>
    <property type="match status" value="1"/>
</dbReference>
<organism evidence="2 3">
    <name type="scientific">Aphanomyces euteiches</name>
    <dbReference type="NCBI Taxonomy" id="100861"/>
    <lineage>
        <taxon>Eukaryota</taxon>
        <taxon>Sar</taxon>
        <taxon>Stramenopiles</taxon>
        <taxon>Oomycota</taxon>
        <taxon>Saprolegniomycetes</taxon>
        <taxon>Saprolegniales</taxon>
        <taxon>Verrucalvaceae</taxon>
        <taxon>Aphanomyces</taxon>
    </lineage>
</organism>
<dbReference type="PANTHER" id="PTHR43861:SF1">
    <property type="entry name" value="TRANS-ACONITATE 2-METHYLTRANSFERASE"/>
    <property type="match status" value="1"/>
</dbReference>
<dbReference type="PANTHER" id="PTHR43861">
    <property type="entry name" value="TRANS-ACONITATE 2-METHYLTRANSFERASE-RELATED"/>
    <property type="match status" value="1"/>
</dbReference>
<protein>
    <recommendedName>
        <fullName evidence="1">Methyltransferase type 11 domain-containing protein</fullName>
    </recommendedName>
</protein>
<dbReference type="Gene3D" id="3.40.50.150">
    <property type="entry name" value="Vaccinia Virus protein VP39"/>
    <property type="match status" value="1"/>
</dbReference>
<proteinExistence type="predicted"/>
<comment type="caution">
    <text evidence="2">The sequence shown here is derived from an EMBL/GenBank/DDBJ whole genome shotgun (WGS) entry which is preliminary data.</text>
</comment>
<reference evidence="2 3" key="1">
    <citation type="submission" date="2019-07" db="EMBL/GenBank/DDBJ databases">
        <title>Genomics analysis of Aphanomyces spp. identifies a new class of oomycete effector associated with host adaptation.</title>
        <authorList>
            <person name="Gaulin E."/>
        </authorList>
    </citation>
    <scope>NUCLEOTIDE SEQUENCE [LARGE SCALE GENOMIC DNA]</scope>
    <source>
        <strain evidence="2 3">ATCC 201684</strain>
    </source>
</reference>
<dbReference type="AlphaFoldDB" id="A0A6G0XPF9"/>
<dbReference type="EMBL" id="VJMJ01000030">
    <property type="protein sequence ID" value="KAF0742167.1"/>
    <property type="molecule type" value="Genomic_DNA"/>
</dbReference>
<accession>A0A6G0XPF9</accession>
<dbReference type="Proteomes" id="UP000481153">
    <property type="component" value="Unassembled WGS sequence"/>
</dbReference>
<name>A0A6G0XPF9_9STRA</name>
<feature type="domain" description="Methyltransferase type 11" evidence="1">
    <location>
        <begin position="41"/>
        <end position="130"/>
    </location>
</feature>
<dbReference type="VEuPathDB" id="FungiDB:AeMF1_002157"/>
<dbReference type="InterPro" id="IPR013216">
    <property type="entry name" value="Methyltransf_11"/>
</dbReference>
<evidence type="ECO:0000259" key="1">
    <source>
        <dbReference type="Pfam" id="PF08241"/>
    </source>
</evidence>
<dbReference type="CDD" id="cd02440">
    <property type="entry name" value="AdoMet_MTases"/>
    <property type="match status" value="1"/>
</dbReference>